<keyword evidence="1" id="KW-0472">Membrane</keyword>
<evidence type="ECO:0000313" key="2">
    <source>
        <dbReference type="EMBL" id="SVB71450.1"/>
    </source>
</evidence>
<keyword evidence="1" id="KW-0812">Transmembrane</keyword>
<keyword evidence="1" id="KW-1133">Transmembrane helix</keyword>
<gene>
    <name evidence="2" type="ORF">METZ01_LOCUS224304</name>
</gene>
<evidence type="ECO:0000256" key="1">
    <source>
        <dbReference type="SAM" id="Phobius"/>
    </source>
</evidence>
<name>A0A382G872_9ZZZZ</name>
<organism evidence="2">
    <name type="scientific">marine metagenome</name>
    <dbReference type="NCBI Taxonomy" id="408172"/>
    <lineage>
        <taxon>unclassified sequences</taxon>
        <taxon>metagenomes</taxon>
        <taxon>ecological metagenomes</taxon>
    </lineage>
</organism>
<protein>
    <submittedName>
        <fullName evidence="2">Uncharacterized protein</fullName>
    </submittedName>
</protein>
<dbReference type="EMBL" id="UINC01054120">
    <property type="protein sequence ID" value="SVB71450.1"/>
    <property type="molecule type" value="Genomic_DNA"/>
</dbReference>
<accession>A0A382G872</accession>
<sequence length="60" mass="6942">MSLLDNLSNKTFLLGGNIKKVINWYFSCFSFIFSVPCQSISNITLFPFFRFLITKDLDVP</sequence>
<reference evidence="2" key="1">
    <citation type="submission" date="2018-05" db="EMBL/GenBank/DDBJ databases">
        <authorList>
            <person name="Lanie J.A."/>
            <person name="Ng W.-L."/>
            <person name="Kazmierczak K.M."/>
            <person name="Andrzejewski T.M."/>
            <person name="Davidsen T.M."/>
            <person name="Wayne K.J."/>
            <person name="Tettelin H."/>
            <person name="Glass J.I."/>
            <person name="Rusch D."/>
            <person name="Podicherti R."/>
            <person name="Tsui H.-C.T."/>
            <person name="Winkler M.E."/>
        </authorList>
    </citation>
    <scope>NUCLEOTIDE SEQUENCE</scope>
</reference>
<feature type="transmembrane region" description="Helical" evidence="1">
    <location>
        <begin position="24"/>
        <end position="49"/>
    </location>
</feature>
<proteinExistence type="predicted"/>
<dbReference type="AlphaFoldDB" id="A0A382G872"/>